<proteinExistence type="inferred from homology"/>
<evidence type="ECO:0000256" key="2">
    <source>
        <dbReference type="ARBA" id="ARBA00022737"/>
    </source>
</evidence>
<keyword evidence="7" id="KW-0378">Hydrolase</keyword>
<dbReference type="EMBL" id="FNDX01000038">
    <property type="protein sequence ID" value="SDK32546.1"/>
    <property type="molecule type" value="Genomic_DNA"/>
</dbReference>
<dbReference type="STRING" id="1174501.SAMN05216192_13834"/>
<dbReference type="Gene3D" id="2.60.120.260">
    <property type="entry name" value="Galactose-binding domain-like"/>
    <property type="match status" value="2"/>
</dbReference>
<dbReference type="PANTHER" id="PTHR12121:SF36">
    <property type="entry name" value="ENDONUCLEASE_EXONUCLEASE_PHOSPHATASE DOMAIN-CONTAINING PROTEIN"/>
    <property type="match status" value="1"/>
</dbReference>
<dbReference type="InterPro" id="IPR008979">
    <property type="entry name" value="Galactose-bd-like_sf"/>
</dbReference>
<evidence type="ECO:0000256" key="4">
    <source>
        <dbReference type="SAM" id="SignalP"/>
    </source>
</evidence>
<dbReference type="Gene3D" id="3.60.10.10">
    <property type="entry name" value="Endonuclease/exonuclease/phosphatase"/>
    <property type="match status" value="1"/>
</dbReference>
<dbReference type="InterPro" id="IPR005135">
    <property type="entry name" value="Endo/exonuclease/phosphatase"/>
</dbReference>
<feature type="domain" description="F5/8 type C" evidence="5">
    <location>
        <begin position="424"/>
        <end position="579"/>
    </location>
</feature>
<dbReference type="Pfam" id="PF00754">
    <property type="entry name" value="F5_F8_type_C"/>
    <property type="match status" value="1"/>
</dbReference>
<dbReference type="InterPro" id="IPR036691">
    <property type="entry name" value="Endo/exonu/phosph_ase_sf"/>
</dbReference>
<sequence length="666" mass="73599">MKRAKKWSILLLAGMLSFTGLTAGELPQAKAAGADGDSQQVKLMTFNIKNRSGTGDTAWDNRKQRVVNAIESFGPDLVGMQEGYENQIQDVLSGLAAPYASVGVSRYGNTTDEYNNILYRSDKYRVEEWGQFWLSDTPDVAGSKSAYETKYPRICTWAKFSSLSDSRAQFYYFNTHLGLTDEARAQGTNLLLERIGKYVTSPSIPVFLGGDFNMEETSASFQQIQNSDLNDTWADLGHSYTNDGTMSLFDGSVDTTHIDWIFQRNASRLQSIEINRYHENGLYPSDHYPVQLVAYIPLTGDPSPDRSGFGQASAQYSDSPSGEDVSKAFDNDKRTKFYTPHGSAWVQFRFANGGRFAINRYRLSSANDNPQLRDPKNWTVKGSNDGVNWTVLDSRSNETFELRYQTKEFTFANTARYEYIRFELNSGGSGLQVSEIELFDYVNAARNGSATADGFVSGEGPEKAIDGTVAGNSKWAATGAEPHDLRVDLGVRHNITRFVVKHSAAGGEAADRNTVAFRIQVSDDGSNWTDAVTVADNKANVTTHNVNVFGRYARLYITDAAARSGDTSARIYEFEAYGLAEGAVFYQHANYGGYAVSLPKGRYSLDQLREAGISNDDITSLKVVGGAIVKLYWDDHFLGDSLTLTSDQPTLSAYGWNDKTSSIVIE</sequence>
<dbReference type="OrthoDB" id="9793162at2"/>
<dbReference type="InterPro" id="IPR000421">
    <property type="entry name" value="FA58C"/>
</dbReference>
<keyword evidence="7" id="KW-0255">Endonuclease</keyword>
<dbReference type="Gene3D" id="2.60.20.10">
    <property type="entry name" value="Crystallins"/>
    <property type="match status" value="1"/>
</dbReference>
<keyword evidence="4" id="KW-0732">Signal</keyword>
<feature type="region of interest" description="Disordered" evidence="3">
    <location>
        <begin position="304"/>
        <end position="325"/>
    </location>
</feature>
<dbReference type="GO" id="GO:0004519">
    <property type="term" value="F:endonuclease activity"/>
    <property type="evidence" value="ECO:0007669"/>
    <property type="project" value="UniProtKB-KW"/>
</dbReference>
<dbReference type="Proteomes" id="UP000199050">
    <property type="component" value="Unassembled WGS sequence"/>
</dbReference>
<name>A0A1G9AYX9_9BACL</name>
<dbReference type="InterPro" id="IPR001064">
    <property type="entry name" value="Beta/gamma_crystallin"/>
</dbReference>
<reference evidence="8" key="1">
    <citation type="submission" date="2016-10" db="EMBL/GenBank/DDBJ databases">
        <authorList>
            <person name="Varghese N."/>
            <person name="Submissions S."/>
        </authorList>
    </citation>
    <scope>NUCLEOTIDE SEQUENCE [LARGE SCALE GENOMIC DNA]</scope>
    <source>
        <strain evidence="8">CGMCC 1.11012</strain>
    </source>
</reference>
<keyword evidence="7" id="KW-0540">Nuclease</keyword>
<dbReference type="SMART" id="SM00247">
    <property type="entry name" value="XTALbg"/>
    <property type="match status" value="1"/>
</dbReference>
<keyword evidence="2" id="KW-0677">Repeat</keyword>
<dbReference type="PROSITE" id="PS50915">
    <property type="entry name" value="CRYSTALLIN_BETA_GAMMA"/>
    <property type="match status" value="1"/>
</dbReference>
<gene>
    <name evidence="7" type="ORF">SAMN05216192_13834</name>
</gene>
<dbReference type="GO" id="GO:0000175">
    <property type="term" value="F:3'-5'-RNA exonuclease activity"/>
    <property type="evidence" value="ECO:0007669"/>
    <property type="project" value="TreeGrafter"/>
</dbReference>
<dbReference type="InterPro" id="IPR011024">
    <property type="entry name" value="G_crystallin-like"/>
</dbReference>
<organism evidence="7 8">
    <name type="scientific">Paenibacillus typhae</name>
    <dbReference type="NCBI Taxonomy" id="1174501"/>
    <lineage>
        <taxon>Bacteria</taxon>
        <taxon>Bacillati</taxon>
        <taxon>Bacillota</taxon>
        <taxon>Bacilli</taxon>
        <taxon>Bacillales</taxon>
        <taxon>Paenibacillaceae</taxon>
        <taxon>Paenibacillus</taxon>
    </lineage>
</organism>
<accession>A0A1G9AYX9</accession>
<protein>
    <submittedName>
        <fullName evidence="7">Metal-dependent hydrolase, endonuclease/exonuclease/phosphatase family</fullName>
    </submittedName>
</protein>
<dbReference type="CDD" id="cd09083">
    <property type="entry name" value="EEP-1"/>
    <property type="match status" value="1"/>
</dbReference>
<dbReference type="SUPFAM" id="SSF56219">
    <property type="entry name" value="DNase I-like"/>
    <property type="match status" value="1"/>
</dbReference>
<keyword evidence="8" id="KW-1185">Reference proteome</keyword>
<keyword evidence="7" id="KW-0269">Exonuclease</keyword>
<feature type="signal peptide" evidence="4">
    <location>
        <begin position="1"/>
        <end position="23"/>
    </location>
</feature>
<dbReference type="PROSITE" id="PS50022">
    <property type="entry name" value="FA58C_3"/>
    <property type="match status" value="1"/>
</dbReference>
<dbReference type="AlphaFoldDB" id="A0A1G9AYX9"/>
<dbReference type="SUPFAM" id="SSF49695">
    <property type="entry name" value="gamma-Crystallin-like"/>
    <property type="match status" value="1"/>
</dbReference>
<comment type="similarity">
    <text evidence="1">Belongs to the beta/gamma-crystallin family.</text>
</comment>
<dbReference type="RefSeq" id="WP_090717973.1">
    <property type="nucleotide sequence ID" value="NZ_CBCSKY010000014.1"/>
</dbReference>
<evidence type="ECO:0000259" key="5">
    <source>
        <dbReference type="PROSITE" id="PS50022"/>
    </source>
</evidence>
<feature type="domain" description="Beta/gamma crystallin 'Greek key'" evidence="6">
    <location>
        <begin position="581"/>
        <end position="625"/>
    </location>
</feature>
<feature type="compositionally biased region" description="Polar residues" evidence="3">
    <location>
        <begin position="310"/>
        <end position="320"/>
    </location>
</feature>
<dbReference type="PANTHER" id="PTHR12121">
    <property type="entry name" value="CARBON CATABOLITE REPRESSOR PROTEIN 4"/>
    <property type="match status" value="1"/>
</dbReference>
<evidence type="ECO:0000256" key="3">
    <source>
        <dbReference type="SAM" id="MobiDB-lite"/>
    </source>
</evidence>
<feature type="chain" id="PRO_5039529975" evidence="4">
    <location>
        <begin position="24"/>
        <end position="666"/>
    </location>
</feature>
<evidence type="ECO:0000256" key="1">
    <source>
        <dbReference type="ARBA" id="ARBA00009646"/>
    </source>
</evidence>
<dbReference type="Pfam" id="PF22633">
    <property type="entry name" value="F5_F8_type_C_2"/>
    <property type="match status" value="1"/>
</dbReference>
<dbReference type="InterPro" id="IPR050410">
    <property type="entry name" value="CCR4/nocturin_mRNA_transcr"/>
</dbReference>
<evidence type="ECO:0000313" key="7">
    <source>
        <dbReference type="EMBL" id="SDK32546.1"/>
    </source>
</evidence>
<evidence type="ECO:0000259" key="6">
    <source>
        <dbReference type="PROSITE" id="PS50915"/>
    </source>
</evidence>
<dbReference type="SUPFAM" id="SSF49785">
    <property type="entry name" value="Galactose-binding domain-like"/>
    <property type="match status" value="2"/>
</dbReference>
<dbReference type="Pfam" id="PF03372">
    <property type="entry name" value="Exo_endo_phos"/>
    <property type="match status" value="1"/>
</dbReference>
<evidence type="ECO:0000313" key="8">
    <source>
        <dbReference type="Proteomes" id="UP000199050"/>
    </source>
</evidence>